<sequence length="150" mass="17326">MTGHLPNRRACCHCPYYTENLKQASPRHRNQSQIRLLYEQMSVALGDDQKGWPCKEACLFTMPNPESLYSPSVEEPPKKMICCSQTDTFTVKPDQPKLRLQVTNRSEGSIGERRGDPFCCFQNLSFQTAMKTRASWRLRSAMPRLRRPKT</sequence>
<dbReference type="EMBL" id="JANPWB010000007">
    <property type="protein sequence ID" value="KAJ1170096.1"/>
    <property type="molecule type" value="Genomic_DNA"/>
</dbReference>
<accession>A0AAV7T1V7</accession>
<protein>
    <submittedName>
        <fullName evidence="1">Uncharacterized protein</fullName>
    </submittedName>
</protein>
<keyword evidence="2" id="KW-1185">Reference proteome</keyword>
<dbReference type="Proteomes" id="UP001066276">
    <property type="component" value="Chromosome 4_1"/>
</dbReference>
<organism evidence="1 2">
    <name type="scientific">Pleurodeles waltl</name>
    <name type="common">Iberian ribbed newt</name>
    <dbReference type="NCBI Taxonomy" id="8319"/>
    <lineage>
        <taxon>Eukaryota</taxon>
        <taxon>Metazoa</taxon>
        <taxon>Chordata</taxon>
        <taxon>Craniata</taxon>
        <taxon>Vertebrata</taxon>
        <taxon>Euteleostomi</taxon>
        <taxon>Amphibia</taxon>
        <taxon>Batrachia</taxon>
        <taxon>Caudata</taxon>
        <taxon>Salamandroidea</taxon>
        <taxon>Salamandridae</taxon>
        <taxon>Pleurodelinae</taxon>
        <taxon>Pleurodeles</taxon>
    </lineage>
</organism>
<comment type="caution">
    <text evidence="1">The sequence shown here is derived from an EMBL/GenBank/DDBJ whole genome shotgun (WGS) entry which is preliminary data.</text>
</comment>
<name>A0AAV7T1V7_PLEWA</name>
<evidence type="ECO:0000313" key="1">
    <source>
        <dbReference type="EMBL" id="KAJ1170096.1"/>
    </source>
</evidence>
<gene>
    <name evidence="1" type="ORF">NDU88_001977</name>
</gene>
<dbReference type="AlphaFoldDB" id="A0AAV7T1V7"/>
<evidence type="ECO:0000313" key="2">
    <source>
        <dbReference type="Proteomes" id="UP001066276"/>
    </source>
</evidence>
<reference evidence="1" key="1">
    <citation type="journal article" date="2022" name="bioRxiv">
        <title>Sequencing and chromosome-scale assembly of the giantPleurodeles waltlgenome.</title>
        <authorList>
            <person name="Brown T."/>
            <person name="Elewa A."/>
            <person name="Iarovenko S."/>
            <person name="Subramanian E."/>
            <person name="Araus A.J."/>
            <person name="Petzold A."/>
            <person name="Susuki M."/>
            <person name="Suzuki K.-i.T."/>
            <person name="Hayashi T."/>
            <person name="Toyoda A."/>
            <person name="Oliveira C."/>
            <person name="Osipova E."/>
            <person name="Leigh N.D."/>
            <person name="Simon A."/>
            <person name="Yun M.H."/>
        </authorList>
    </citation>
    <scope>NUCLEOTIDE SEQUENCE</scope>
    <source>
        <strain evidence="1">20211129_DDA</strain>
        <tissue evidence="1">Liver</tissue>
    </source>
</reference>
<proteinExistence type="predicted"/>